<gene>
    <name evidence="1" type="ORF">Pmani_002178</name>
</gene>
<organism evidence="1 2">
    <name type="scientific">Petrolisthes manimaculis</name>
    <dbReference type="NCBI Taxonomy" id="1843537"/>
    <lineage>
        <taxon>Eukaryota</taxon>
        <taxon>Metazoa</taxon>
        <taxon>Ecdysozoa</taxon>
        <taxon>Arthropoda</taxon>
        <taxon>Crustacea</taxon>
        <taxon>Multicrustacea</taxon>
        <taxon>Malacostraca</taxon>
        <taxon>Eumalacostraca</taxon>
        <taxon>Eucarida</taxon>
        <taxon>Decapoda</taxon>
        <taxon>Pleocyemata</taxon>
        <taxon>Anomura</taxon>
        <taxon>Galatheoidea</taxon>
        <taxon>Porcellanidae</taxon>
        <taxon>Petrolisthes</taxon>
    </lineage>
</organism>
<comment type="caution">
    <text evidence="1">The sequence shown here is derived from an EMBL/GenBank/DDBJ whole genome shotgun (WGS) entry which is preliminary data.</text>
</comment>
<evidence type="ECO:0000313" key="1">
    <source>
        <dbReference type="EMBL" id="KAK4327350.1"/>
    </source>
</evidence>
<protein>
    <submittedName>
        <fullName evidence="1">Uncharacterized protein</fullName>
    </submittedName>
</protein>
<proteinExistence type="predicted"/>
<name>A0AAE1UQR8_9EUCA</name>
<sequence>MLLASRCRLKQHGLTTRINTLIKRPTTTTTTPVTTSIIDKSVARWSLLVILVGRSQHFQAQVLEKVQNVTWCVVRVMSRQCNVYMSQEVRRALQLYFIYSRMWGEEAARSMLASLRRTLMSRARYAIMSAVCFTNLDYEVGDG</sequence>
<dbReference type="Proteomes" id="UP001292094">
    <property type="component" value="Unassembled WGS sequence"/>
</dbReference>
<accession>A0AAE1UQR8</accession>
<dbReference type="AlphaFoldDB" id="A0AAE1UQR8"/>
<reference evidence="1" key="1">
    <citation type="submission" date="2023-11" db="EMBL/GenBank/DDBJ databases">
        <title>Genome assemblies of two species of porcelain crab, Petrolisthes cinctipes and Petrolisthes manimaculis (Anomura: Porcellanidae).</title>
        <authorList>
            <person name="Angst P."/>
        </authorList>
    </citation>
    <scope>NUCLEOTIDE SEQUENCE</scope>
    <source>
        <strain evidence="1">PB745_02</strain>
        <tissue evidence="1">Gill</tissue>
    </source>
</reference>
<evidence type="ECO:0000313" key="2">
    <source>
        <dbReference type="Proteomes" id="UP001292094"/>
    </source>
</evidence>
<keyword evidence="2" id="KW-1185">Reference proteome</keyword>
<dbReference type="EMBL" id="JAWZYT010000156">
    <property type="protein sequence ID" value="KAK4327350.1"/>
    <property type="molecule type" value="Genomic_DNA"/>
</dbReference>